<gene>
    <name evidence="4" type="ORF">A374_04579</name>
</gene>
<dbReference type="PANTHER" id="PTHR43540">
    <property type="entry name" value="PEROXYUREIDOACRYLATE/UREIDOACRYLATE AMIDOHYDROLASE-RELATED"/>
    <property type="match status" value="1"/>
</dbReference>
<dbReference type="PATRIC" id="fig|1196324.3.peg.931"/>
<protein>
    <submittedName>
        <fullName evidence="4">Putative pyrazinamidase/nicotinamidase</fullName>
    </submittedName>
</protein>
<dbReference type="OrthoDB" id="9796485at2"/>
<name>I8UIV2_9BACL</name>
<comment type="similarity">
    <text evidence="1">Belongs to the isochorismatase family.</text>
</comment>
<dbReference type="Pfam" id="PF00857">
    <property type="entry name" value="Isochorismatase"/>
    <property type="match status" value="1"/>
</dbReference>
<organism evidence="4 5">
    <name type="scientific">Fictibacillus macauensis ZFHKF-1</name>
    <dbReference type="NCBI Taxonomy" id="1196324"/>
    <lineage>
        <taxon>Bacteria</taxon>
        <taxon>Bacillati</taxon>
        <taxon>Bacillota</taxon>
        <taxon>Bacilli</taxon>
        <taxon>Bacillales</taxon>
        <taxon>Fictibacillaceae</taxon>
        <taxon>Fictibacillus</taxon>
    </lineage>
</organism>
<dbReference type="Proteomes" id="UP000004080">
    <property type="component" value="Unassembled WGS sequence"/>
</dbReference>
<dbReference type="STRING" id="1196324.A374_04579"/>
<evidence type="ECO:0000313" key="4">
    <source>
        <dbReference type="EMBL" id="EIT86820.1"/>
    </source>
</evidence>
<keyword evidence="5" id="KW-1185">Reference proteome</keyword>
<dbReference type="GO" id="GO:0016787">
    <property type="term" value="F:hydrolase activity"/>
    <property type="evidence" value="ECO:0007669"/>
    <property type="project" value="UniProtKB-KW"/>
</dbReference>
<dbReference type="InterPro" id="IPR036380">
    <property type="entry name" value="Isochorismatase-like_sf"/>
</dbReference>
<comment type="caution">
    <text evidence="4">The sequence shown here is derived from an EMBL/GenBank/DDBJ whole genome shotgun (WGS) entry which is preliminary data.</text>
</comment>
<dbReference type="EMBL" id="AKKV01000020">
    <property type="protein sequence ID" value="EIT86820.1"/>
    <property type="molecule type" value="Genomic_DNA"/>
</dbReference>
<evidence type="ECO:0000259" key="3">
    <source>
        <dbReference type="Pfam" id="PF00857"/>
    </source>
</evidence>
<dbReference type="InterPro" id="IPR000868">
    <property type="entry name" value="Isochorismatase-like_dom"/>
</dbReference>
<evidence type="ECO:0000256" key="2">
    <source>
        <dbReference type="ARBA" id="ARBA00022801"/>
    </source>
</evidence>
<keyword evidence="2" id="KW-0378">Hydrolase</keyword>
<dbReference type="Gene3D" id="3.40.50.850">
    <property type="entry name" value="Isochorismatase-like"/>
    <property type="match status" value="1"/>
</dbReference>
<dbReference type="AlphaFoldDB" id="I8UIV2"/>
<accession>I8UIV2</accession>
<evidence type="ECO:0000256" key="1">
    <source>
        <dbReference type="ARBA" id="ARBA00006336"/>
    </source>
</evidence>
<evidence type="ECO:0000313" key="5">
    <source>
        <dbReference type="Proteomes" id="UP000004080"/>
    </source>
</evidence>
<reference evidence="4 5" key="1">
    <citation type="journal article" date="2012" name="J. Bacteriol.">
        <title>Genome of Bacillus macauensis ZFHKF-1, a Long-Chain-Forming Bacterium.</title>
        <authorList>
            <person name="Cai L."/>
            <person name="Zhang T."/>
        </authorList>
    </citation>
    <scope>NUCLEOTIDE SEQUENCE [LARGE SCALE GENOMIC DNA]</scope>
    <source>
        <strain evidence="4 5">ZFHKF-1</strain>
    </source>
</reference>
<dbReference type="RefSeq" id="WP_007201015.1">
    <property type="nucleotide sequence ID" value="NZ_AKKV01000020.1"/>
</dbReference>
<dbReference type="CDD" id="cd00431">
    <property type="entry name" value="cysteine_hydrolases"/>
    <property type="match status" value="1"/>
</dbReference>
<feature type="domain" description="Isochorismatase-like" evidence="3">
    <location>
        <begin position="3"/>
        <end position="177"/>
    </location>
</feature>
<proteinExistence type="inferred from homology"/>
<sequence>MRALLVIDYTYDFVADDGKLTTGKHGQYIDEAISKLIMQFAERGDYIVFAVDRHELSDPFHPESKLYPPHNIVGTKGRSLYGKVGFLYEELLRNNYPYVTYMDKTRYSAFAGTPLDIKLRERRITTITLTGVTTDICVLQTGIDGYNLCYDMIVPAQAVQSFTQEGQRFALQYFKTVLGATVLM</sequence>
<dbReference type="eggNOG" id="COG1335">
    <property type="taxonomic scope" value="Bacteria"/>
</dbReference>
<dbReference type="PANTHER" id="PTHR43540:SF10">
    <property type="entry name" value="ISOCHORISMATASE"/>
    <property type="match status" value="1"/>
</dbReference>
<dbReference type="InterPro" id="IPR050272">
    <property type="entry name" value="Isochorismatase-like_hydrls"/>
</dbReference>
<dbReference type="SUPFAM" id="SSF52499">
    <property type="entry name" value="Isochorismatase-like hydrolases"/>
    <property type="match status" value="1"/>
</dbReference>